<evidence type="ECO:0000256" key="12">
    <source>
        <dbReference type="ARBA" id="ARBA00023239"/>
    </source>
</evidence>
<evidence type="ECO:0000256" key="7">
    <source>
        <dbReference type="ARBA" id="ARBA00022832"/>
    </source>
</evidence>
<name>G0UXJ9_TRYCI</name>
<gene>
    <name evidence="15" type="ORF">TCIL3000_10_8930</name>
</gene>
<sequence>MTSKAYLLAYNGTLLAGWATILAKIAQHFSNGGAVTEVYPVIARLLVIFQSAAVMEVLHALLGLVRSPVGTTLLQLLSRLLVLYGTLEIGPTAARKSAFATQMVVAWCLAETIRYAYYVSTLSGLRSKMITWLRYSAFTVLYPMGITGEIACFICALPYIKENKSWSVELPNRFNFAFSWYYTALLMLGLAYPAGSYIMYTYMLQQRKKALGDAAGSSVKELGGEKKRD</sequence>
<evidence type="ECO:0000256" key="8">
    <source>
        <dbReference type="ARBA" id="ARBA00022989"/>
    </source>
</evidence>
<organism evidence="15">
    <name type="scientific">Trypanosoma congolense (strain IL3000)</name>
    <dbReference type="NCBI Taxonomy" id="1068625"/>
    <lineage>
        <taxon>Eukaryota</taxon>
        <taxon>Discoba</taxon>
        <taxon>Euglenozoa</taxon>
        <taxon>Kinetoplastea</taxon>
        <taxon>Metakinetoplastina</taxon>
        <taxon>Trypanosomatida</taxon>
        <taxon>Trypanosomatidae</taxon>
        <taxon>Trypanosoma</taxon>
        <taxon>Nannomonas</taxon>
    </lineage>
</organism>
<dbReference type="UniPathway" id="UPA00094"/>
<keyword evidence="12" id="KW-0456">Lyase</keyword>
<accession>G0UXJ9</accession>
<dbReference type="GO" id="GO:0030497">
    <property type="term" value="P:fatty acid elongation"/>
    <property type="evidence" value="ECO:0007669"/>
    <property type="project" value="TreeGrafter"/>
</dbReference>
<reference evidence="15" key="1">
    <citation type="journal article" date="2012" name="Proc. Natl. Acad. Sci. U.S.A.">
        <title>Antigenic diversity is generated by distinct evolutionary mechanisms in African trypanosome species.</title>
        <authorList>
            <person name="Jackson A.P."/>
            <person name="Berry A."/>
            <person name="Aslett M."/>
            <person name="Allison H.C."/>
            <person name="Burton P."/>
            <person name="Vavrova-Anderson J."/>
            <person name="Brown R."/>
            <person name="Browne H."/>
            <person name="Corton N."/>
            <person name="Hauser H."/>
            <person name="Gamble J."/>
            <person name="Gilderthorp R."/>
            <person name="Marcello L."/>
            <person name="McQuillan J."/>
            <person name="Otto T.D."/>
            <person name="Quail M.A."/>
            <person name="Sanders M.J."/>
            <person name="van Tonder A."/>
            <person name="Ginger M.L."/>
            <person name="Field M.C."/>
            <person name="Barry J.D."/>
            <person name="Hertz-Fowler C."/>
            <person name="Berriman M."/>
        </authorList>
    </citation>
    <scope>NUCLEOTIDE SEQUENCE</scope>
    <source>
        <strain evidence="15">IL3000</strain>
    </source>
</reference>
<comment type="similarity">
    <text evidence="3">Belongs to the very long-chain fatty acids dehydratase HACD family.</text>
</comment>
<evidence type="ECO:0000256" key="11">
    <source>
        <dbReference type="ARBA" id="ARBA00023160"/>
    </source>
</evidence>
<evidence type="ECO:0000256" key="5">
    <source>
        <dbReference type="ARBA" id="ARBA00022516"/>
    </source>
</evidence>
<comment type="subcellular location">
    <subcellularLocation>
        <location evidence="1">Membrane</location>
        <topology evidence="1">Multi-pass membrane protein</topology>
    </subcellularLocation>
</comment>
<dbReference type="GO" id="GO:0102158">
    <property type="term" value="F:very-long-chain (3R)-3-hydroxyacyl-CoA dehydratase activity"/>
    <property type="evidence" value="ECO:0007669"/>
    <property type="project" value="UniProtKB-EC"/>
</dbReference>
<evidence type="ECO:0000256" key="9">
    <source>
        <dbReference type="ARBA" id="ARBA00023098"/>
    </source>
</evidence>
<evidence type="ECO:0000256" key="14">
    <source>
        <dbReference type="SAM" id="Phobius"/>
    </source>
</evidence>
<feature type="transmembrane region" description="Helical" evidence="14">
    <location>
        <begin position="69"/>
        <end position="87"/>
    </location>
</feature>
<dbReference type="VEuPathDB" id="TriTrypDB:TcIL3000_10_8930"/>
<comment type="pathway">
    <text evidence="2">Lipid metabolism; fatty acid biosynthesis.</text>
</comment>
<evidence type="ECO:0000256" key="3">
    <source>
        <dbReference type="ARBA" id="ARBA00007811"/>
    </source>
</evidence>
<dbReference type="EC" id="4.2.1.134" evidence="4"/>
<dbReference type="PANTHER" id="PTHR11035">
    <property type="entry name" value="VERY-LONG-CHAIN (3R)-3-HYDROXYACYL-COA DEHYDRATASE"/>
    <property type="match status" value="1"/>
</dbReference>
<evidence type="ECO:0000256" key="10">
    <source>
        <dbReference type="ARBA" id="ARBA00023136"/>
    </source>
</evidence>
<keyword evidence="10 14" id="KW-0472">Membrane</keyword>
<dbReference type="InterPro" id="IPR007482">
    <property type="entry name" value="Tyr_Pase-like_PTPLA"/>
</dbReference>
<keyword evidence="5" id="KW-0444">Lipid biosynthesis</keyword>
<dbReference type="PANTHER" id="PTHR11035:SF3">
    <property type="entry name" value="VERY-LONG-CHAIN (3R)-3-HYDROXYACYL-COA DEHYDRATASE"/>
    <property type="match status" value="1"/>
</dbReference>
<keyword evidence="11" id="KW-0275">Fatty acid biosynthesis</keyword>
<dbReference type="Pfam" id="PF04387">
    <property type="entry name" value="PTPLA"/>
    <property type="match status" value="1"/>
</dbReference>
<dbReference type="AlphaFoldDB" id="G0UXJ9"/>
<keyword evidence="8 14" id="KW-1133">Transmembrane helix</keyword>
<feature type="transmembrane region" description="Helical" evidence="14">
    <location>
        <begin position="99"/>
        <end position="119"/>
    </location>
</feature>
<dbReference type="GO" id="GO:0005789">
    <property type="term" value="C:endoplasmic reticulum membrane"/>
    <property type="evidence" value="ECO:0007669"/>
    <property type="project" value="TreeGrafter"/>
</dbReference>
<proteinExistence type="inferred from homology"/>
<protein>
    <recommendedName>
        <fullName evidence="4">very-long-chain (3R)-3-hydroxyacyl-CoA dehydratase</fullName>
        <ecNumber evidence="4">4.2.1.134</ecNumber>
    </recommendedName>
</protein>
<feature type="transmembrane region" description="Helical" evidence="14">
    <location>
        <begin position="7"/>
        <end position="26"/>
    </location>
</feature>
<dbReference type="GO" id="GO:0030148">
    <property type="term" value="P:sphingolipid biosynthetic process"/>
    <property type="evidence" value="ECO:0007669"/>
    <property type="project" value="TreeGrafter"/>
</dbReference>
<dbReference type="EMBL" id="HE575323">
    <property type="protein sequence ID" value="CCC94116.1"/>
    <property type="molecule type" value="Genomic_DNA"/>
</dbReference>
<keyword evidence="6 14" id="KW-0812">Transmembrane</keyword>
<keyword evidence="9" id="KW-0443">Lipid metabolism</keyword>
<dbReference type="GO" id="GO:0042761">
    <property type="term" value="P:very long-chain fatty acid biosynthetic process"/>
    <property type="evidence" value="ECO:0007669"/>
    <property type="project" value="TreeGrafter"/>
</dbReference>
<feature type="transmembrane region" description="Helical" evidence="14">
    <location>
        <begin position="38"/>
        <end position="62"/>
    </location>
</feature>
<evidence type="ECO:0000313" key="15">
    <source>
        <dbReference type="EMBL" id="CCC94116.1"/>
    </source>
</evidence>
<feature type="transmembrane region" description="Helical" evidence="14">
    <location>
        <begin position="180"/>
        <end position="200"/>
    </location>
</feature>
<evidence type="ECO:0000256" key="4">
    <source>
        <dbReference type="ARBA" id="ARBA00013122"/>
    </source>
</evidence>
<keyword evidence="7" id="KW-0276">Fatty acid metabolism</keyword>
<comment type="catalytic activity">
    <reaction evidence="13">
        <text>a very-long-chain (3R)-3-hydroxyacyl-CoA = a very-long-chain (2E)-enoyl-CoA + H2O</text>
        <dbReference type="Rhea" id="RHEA:45812"/>
        <dbReference type="ChEBI" id="CHEBI:15377"/>
        <dbReference type="ChEBI" id="CHEBI:83728"/>
        <dbReference type="ChEBI" id="CHEBI:85440"/>
        <dbReference type="EC" id="4.2.1.134"/>
    </reaction>
</comment>
<feature type="transmembrane region" description="Helical" evidence="14">
    <location>
        <begin position="140"/>
        <end position="160"/>
    </location>
</feature>
<evidence type="ECO:0000256" key="6">
    <source>
        <dbReference type="ARBA" id="ARBA00022692"/>
    </source>
</evidence>
<evidence type="ECO:0000256" key="1">
    <source>
        <dbReference type="ARBA" id="ARBA00004141"/>
    </source>
</evidence>
<evidence type="ECO:0000256" key="2">
    <source>
        <dbReference type="ARBA" id="ARBA00005194"/>
    </source>
</evidence>
<evidence type="ECO:0000256" key="13">
    <source>
        <dbReference type="ARBA" id="ARBA00036671"/>
    </source>
</evidence>